<dbReference type="GO" id="GO:0044528">
    <property type="term" value="P:regulation of mitochondrial mRNA stability"/>
    <property type="evidence" value="ECO:0007669"/>
    <property type="project" value="InterPro"/>
</dbReference>
<gene>
    <name evidence="3" type="primary">Fastkd5</name>
    <name evidence="3" type="ORF">GTO96_0020643</name>
</gene>
<evidence type="ECO:0000256" key="1">
    <source>
        <dbReference type="ARBA" id="ARBA00004173"/>
    </source>
</evidence>
<dbReference type="PROSITE" id="PS51286">
    <property type="entry name" value="RAP"/>
    <property type="match status" value="1"/>
</dbReference>
<dbReference type="GO" id="GO:0003723">
    <property type="term" value="F:RNA binding"/>
    <property type="evidence" value="ECO:0007669"/>
    <property type="project" value="TreeGrafter"/>
</dbReference>
<dbReference type="GO" id="GO:0000963">
    <property type="term" value="P:mitochondrial RNA processing"/>
    <property type="evidence" value="ECO:0007669"/>
    <property type="project" value="TreeGrafter"/>
</dbReference>
<evidence type="ECO:0000313" key="3">
    <source>
        <dbReference type="EMBL" id="KAG2466740.1"/>
    </source>
</evidence>
<dbReference type="PANTHER" id="PTHR21228:SF70">
    <property type="entry name" value="FAST KINASE DOMAIN-CONTAINING PROTEIN 5, MITOCHONDRIAL"/>
    <property type="match status" value="1"/>
</dbReference>
<evidence type="ECO:0000256" key="2">
    <source>
        <dbReference type="ARBA" id="ARBA00023128"/>
    </source>
</evidence>
<feature type="non-terminal residue" evidence="3">
    <location>
        <position position="841"/>
    </location>
</feature>
<comment type="subcellular location">
    <subcellularLocation>
        <location evidence="1">Mitochondrion</location>
    </subcellularLocation>
</comment>
<comment type="caution">
    <text evidence="3">The sequence shown here is derived from an EMBL/GenBank/DDBJ whole genome shotgun (WGS) entry which is preliminary data.</text>
</comment>
<dbReference type="Pfam" id="PF08368">
    <property type="entry name" value="FAST_2"/>
    <property type="match status" value="1"/>
</dbReference>
<dbReference type="EMBL" id="JAATIS010001241">
    <property type="protein sequence ID" value="KAG2466740.1"/>
    <property type="molecule type" value="Genomic_DNA"/>
</dbReference>
<dbReference type="InterPro" id="IPR013579">
    <property type="entry name" value="FAST_2"/>
</dbReference>
<keyword evidence="4" id="KW-1185">Reference proteome</keyword>
<name>A0A8X7XCL3_POLSE</name>
<reference evidence="3 4" key="1">
    <citation type="journal article" date="2021" name="Cell">
        <title>Tracing the genetic footprints of vertebrate landing in non-teleost ray-finned fishes.</title>
        <authorList>
            <person name="Bi X."/>
            <person name="Wang K."/>
            <person name="Yang L."/>
            <person name="Pan H."/>
            <person name="Jiang H."/>
            <person name="Wei Q."/>
            <person name="Fang M."/>
            <person name="Yu H."/>
            <person name="Zhu C."/>
            <person name="Cai Y."/>
            <person name="He Y."/>
            <person name="Gan X."/>
            <person name="Zeng H."/>
            <person name="Yu D."/>
            <person name="Zhu Y."/>
            <person name="Jiang H."/>
            <person name="Qiu Q."/>
            <person name="Yang H."/>
            <person name="Zhang Y.E."/>
            <person name="Wang W."/>
            <person name="Zhu M."/>
            <person name="He S."/>
            <person name="Zhang G."/>
        </authorList>
    </citation>
    <scope>NUCLEOTIDE SEQUENCE [LARGE SCALE GENOMIC DNA]</scope>
    <source>
        <strain evidence="3">Bchr_013</strain>
    </source>
</reference>
<keyword evidence="2" id="KW-0496">Mitochondrion</keyword>
<accession>A0A8X7XCL3</accession>
<dbReference type="GO" id="GO:0005759">
    <property type="term" value="C:mitochondrial matrix"/>
    <property type="evidence" value="ECO:0007669"/>
    <property type="project" value="TreeGrafter"/>
</dbReference>
<dbReference type="InterPro" id="IPR013584">
    <property type="entry name" value="RAP"/>
</dbReference>
<dbReference type="AlphaFoldDB" id="A0A8X7XCL3"/>
<sequence length="841" mass="96013">MTVALERLCGRFHHVSMRMIATTPRRAGRDKKINNFSSRKVYHDDTKNNDKVNGLCKNENIDFLEYTVFFNPSAYYMPKKRDPPVQSHENECDIEDTSARFSFNPGLKQLQQQSHTKNTYTVSCSRSLSSVKSNFVDESYDMPDKNKVYKCEHNGKDDEINTYDSKEDPRAFQKLREEYKSLCYSRIKTCSISVQEGFLILQKVAMMKGNLDTRMIAEMFEKLSLVSSEQLVLIKSDTRFAMLCRYAVENIRLFTSLQLINILQAFLDVSFPPTHSMLNVFDTELCKRVWDLCTDEILLVADLWRYLGRPVQQYLDLVYCRVGLHWRELNLPQLVQLVYIIGESRRAPQPLMQNLEIIILKFINELNPEELGSLCLGFFKSKCGLSDQTMHKIADRAQTEIKKMSSYAIVNVMKMLRFSRMDHLGFLRSVGEVVPERASTLAVQGMMHIVLSCASLHYLDERIFESIAAEIPFKAAYCRSKDAAKLLWSFSSLCYQPSNAEVFFSTLTQSMRDKVSEFNKYPEHLLTGLLALAFSGHFPIDLISIALSPDFVKLASEASHMELKKDLFTIDGTVEVEVPEYSGPRLSWNLCSQVQEMLRESVSKDICHKPEILQAESLIQIMLGGPQYVKNHMILPHMRSSDLEIHFDASGSALAFNVTPSTSSCHEIDQRKNNKVLKMFGVHLTENLMSQLVGAKDCKINDSMVAAVEHGLKRVNCDSSENAMAASVEKKKHLQESILTDGLLESLLGSHNSKSALLSPSVQSDASNSGIKKLTVQVTNRNHFCYNSRNLLGFHTMKRRQLIRTGYTVVELPFWEWFPLLKRTRSEKLAYLHSKIYGALE</sequence>
<organism evidence="3 4">
    <name type="scientific">Polypterus senegalus</name>
    <name type="common">Senegal bichir</name>
    <dbReference type="NCBI Taxonomy" id="55291"/>
    <lineage>
        <taxon>Eukaryota</taxon>
        <taxon>Metazoa</taxon>
        <taxon>Chordata</taxon>
        <taxon>Craniata</taxon>
        <taxon>Vertebrata</taxon>
        <taxon>Euteleostomi</taxon>
        <taxon>Actinopterygii</taxon>
        <taxon>Polypteriformes</taxon>
        <taxon>Polypteridae</taxon>
        <taxon>Polypterus</taxon>
    </lineage>
</organism>
<dbReference type="PANTHER" id="PTHR21228">
    <property type="entry name" value="FAST LEU-RICH DOMAIN-CONTAINING"/>
    <property type="match status" value="1"/>
</dbReference>
<proteinExistence type="predicted"/>
<dbReference type="Proteomes" id="UP000886611">
    <property type="component" value="Unassembled WGS sequence"/>
</dbReference>
<dbReference type="Pfam" id="PF06743">
    <property type="entry name" value="FAST_1"/>
    <property type="match status" value="1"/>
</dbReference>
<dbReference type="Pfam" id="PF08373">
    <property type="entry name" value="RAP"/>
    <property type="match status" value="1"/>
</dbReference>
<dbReference type="SMART" id="SM00952">
    <property type="entry name" value="RAP"/>
    <property type="match status" value="1"/>
</dbReference>
<feature type="non-terminal residue" evidence="3">
    <location>
        <position position="1"/>
    </location>
</feature>
<dbReference type="GO" id="GO:0035770">
    <property type="term" value="C:ribonucleoprotein granule"/>
    <property type="evidence" value="ECO:0007669"/>
    <property type="project" value="TreeGrafter"/>
</dbReference>
<dbReference type="OrthoDB" id="10064757at2759"/>
<protein>
    <submittedName>
        <fullName evidence="3">FAKD5 protein</fullName>
    </submittedName>
</protein>
<evidence type="ECO:0000313" key="4">
    <source>
        <dbReference type="Proteomes" id="UP000886611"/>
    </source>
</evidence>
<dbReference type="InterPro" id="IPR050870">
    <property type="entry name" value="FAST_kinase"/>
</dbReference>
<dbReference type="InterPro" id="IPR010622">
    <property type="entry name" value="FAST_Leu-rich"/>
</dbReference>